<proteinExistence type="predicted"/>
<feature type="compositionally biased region" description="Low complexity" evidence="1">
    <location>
        <begin position="21"/>
        <end position="35"/>
    </location>
</feature>
<feature type="region of interest" description="Disordered" evidence="1">
    <location>
        <begin position="1"/>
        <end position="45"/>
    </location>
</feature>
<comment type="caution">
    <text evidence="2">The sequence shown here is derived from an EMBL/GenBank/DDBJ whole genome shotgun (WGS) entry which is preliminary data.</text>
</comment>
<sequence>MTKRPTVRATDYVPSDTTGNESASDTDATPTAAPAPTTPPPTETPVAVTRIEAFDTYERGLIAHVQGLQAPVADMKPAQPKPLRLKVNPYEGKEGDNLHFWIREGLQAPVADMKPAQPKPLRLKVNPYEGKEGDNLHFWIREVELAMDAALISTERLRVGAKRIVMELVQAKFMRARVQM</sequence>
<evidence type="ECO:0000313" key="3">
    <source>
        <dbReference type="Proteomes" id="UP000237271"/>
    </source>
</evidence>
<keyword evidence="3" id="KW-1185">Reference proteome</keyword>
<protein>
    <submittedName>
        <fullName evidence="2">Gag protein</fullName>
    </submittedName>
</protein>
<accession>A0A2P4YPM6</accession>
<dbReference type="EMBL" id="NCKW01001049">
    <property type="protein sequence ID" value="POM79765.1"/>
    <property type="molecule type" value="Genomic_DNA"/>
</dbReference>
<reference evidence="2 3" key="1">
    <citation type="journal article" date="2017" name="Genome Biol. Evol.">
        <title>Phytophthora megakarya and P. palmivora, closely related causal agents of cacao black pod rot, underwent increases in genome sizes and gene numbers by different mechanisms.</title>
        <authorList>
            <person name="Ali S.S."/>
            <person name="Shao J."/>
            <person name="Lary D.J."/>
            <person name="Kronmiller B."/>
            <person name="Shen D."/>
            <person name="Strem M.D."/>
            <person name="Amoako-Attah I."/>
            <person name="Akrofi A.Y."/>
            <person name="Begoude B.A."/>
            <person name="Ten Hoopen G.M."/>
            <person name="Coulibaly K."/>
            <person name="Kebe B.I."/>
            <person name="Melnick R.L."/>
            <person name="Guiltinan M.J."/>
            <person name="Tyler B.M."/>
            <person name="Meinhardt L.W."/>
            <person name="Bailey B.A."/>
        </authorList>
    </citation>
    <scope>NUCLEOTIDE SEQUENCE [LARGE SCALE GENOMIC DNA]</scope>
    <source>
        <strain evidence="3">sbr112.9</strain>
    </source>
</reference>
<dbReference type="AlphaFoldDB" id="A0A2P4YPM6"/>
<gene>
    <name evidence="2" type="ORF">PHPALM_2490</name>
</gene>
<evidence type="ECO:0000256" key="1">
    <source>
        <dbReference type="SAM" id="MobiDB-lite"/>
    </source>
</evidence>
<dbReference type="Proteomes" id="UP000237271">
    <property type="component" value="Unassembled WGS sequence"/>
</dbReference>
<organism evidence="2 3">
    <name type="scientific">Phytophthora palmivora</name>
    <dbReference type="NCBI Taxonomy" id="4796"/>
    <lineage>
        <taxon>Eukaryota</taxon>
        <taxon>Sar</taxon>
        <taxon>Stramenopiles</taxon>
        <taxon>Oomycota</taxon>
        <taxon>Peronosporomycetes</taxon>
        <taxon>Peronosporales</taxon>
        <taxon>Peronosporaceae</taxon>
        <taxon>Phytophthora</taxon>
    </lineage>
</organism>
<evidence type="ECO:0000313" key="2">
    <source>
        <dbReference type="EMBL" id="POM79765.1"/>
    </source>
</evidence>
<name>A0A2P4YPM6_9STRA</name>